<feature type="domain" description="ABC transporter" evidence="8">
    <location>
        <begin position="348"/>
        <end position="595"/>
    </location>
</feature>
<evidence type="ECO:0000256" key="1">
    <source>
        <dbReference type="ARBA" id="ARBA00004651"/>
    </source>
</evidence>
<keyword evidence="3" id="KW-0547">Nucleotide-binding</keyword>
<dbReference type="SUPFAM" id="SSF52540">
    <property type="entry name" value="P-loop containing nucleoside triphosphate hydrolases"/>
    <property type="match status" value="1"/>
</dbReference>
<keyword evidence="4 10" id="KW-0067">ATP-binding</keyword>
<keyword evidence="6 7" id="KW-0472">Membrane</keyword>
<gene>
    <name evidence="10" type="ORF">ACFSFX_04445</name>
</gene>
<evidence type="ECO:0000313" key="10">
    <source>
        <dbReference type="EMBL" id="MFD1845841.1"/>
    </source>
</evidence>
<keyword evidence="11" id="KW-1185">Reference proteome</keyword>
<evidence type="ECO:0000256" key="6">
    <source>
        <dbReference type="ARBA" id="ARBA00023136"/>
    </source>
</evidence>
<feature type="transmembrane region" description="Helical" evidence="7">
    <location>
        <begin position="32"/>
        <end position="54"/>
    </location>
</feature>
<dbReference type="Proteomes" id="UP001597307">
    <property type="component" value="Unassembled WGS sequence"/>
</dbReference>
<dbReference type="InterPro" id="IPR003593">
    <property type="entry name" value="AAA+_ATPase"/>
</dbReference>
<feature type="transmembrane region" description="Helical" evidence="7">
    <location>
        <begin position="137"/>
        <end position="163"/>
    </location>
</feature>
<evidence type="ECO:0000256" key="5">
    <source>
        <dbReference type="ARBA" id="ARBA00022989"/>
    </source>
</evidence>
<dbReference type="CDD" id="cd18551">
    <property type="entry name" value="ABC_6TM_LmrA_like"/>
    <property type="match status" value="1"/>
</dbReference>
<dbReference type="EMBL" id="JBHUGA010000009">
    <property type="protein sequence ID" value="MFD1845841.1"/>
    <property type="molecule type" value="Genomic_DNA"/>
</dbReference>
<name>A0ABW4Q3C4_9MICC</name>
<sequence length="599" mass="62921">MSDKSESSAAGESGSSSRFRHLLPYLAAHKTALTLALMLSVLGAGASLVQPLLVNQVIGRVEAGQALGSLVVILAVLVVLSGVLGGLQTYILQRTGVAVVFAARRGLVRSILNLPIKEFDRRRTGDLVSRVGSDTTLLYGVLTQGLVDAAGGSLVFIGALTAMLIIDPVMLALTLSVVAISVVTVTVLSKRIRRASLEQQRRVGDLGAAVERVLSGIRTVRAANATEREIAKIDRQSRGAFEAGLEVARISAFIVPISGIAMQASFLIVLGVGGYRVASGTISLADLVAFILFLFMMIGPLSSVLGAITSVNQALGAITRIREVTTSPSETDDDVKIDLVSPSSTAAVSFEEVTFSYGDETTDDELSGQSHPSSPVLVGLSFEVQRGSRTAIVGPSGAGKSTVLALLERFYDPSSGVVRLNGTNVRDITRTSLRSQIGYVEQDAPVLAGTIGENLRLVADSATDDECRAVLASVNLDAVLGRSPMGLEASVGEDGVMLSGGERQRLAIARTLLNAPPILLLDESTSSLDSLNEVLLRDAIDAISAQRTLIVIAHRLSTVVDADQIIVLDGGRIVGVGTHSELLFTTPLYQRLAEHQLLA</sequence>
<evidence type="ECO:0000259" key="9">
    <source>
        <dbReference type="PROSITE" id="PS50929"/>
    </source>
</evidence>
<organism evidence="10 11">
    <name type="scientific">Arthrobacter flavus</name>
    <dbReference type="NCBI Taxonomy" id="95172"/>
    <lineage>
        <taxon>Bacteria</taxon>
        <taxon>Bacillati</taxon>
        <taxon>Actinomycetota</taxon>
        <taxon>Actinomycetes</taxon>
        <taxon>Micrococcales</taxon>
        <taxon>Micrococcaceae</taxon>
        <taxon>Arthrobacter</taxon>
    </lineage>
</organism>
<evidence type="ECO:0000256" key="3">
    <source>
        <dbReference type="ARBA" id="ARBA00022741"/>
    </source>
</evidence>
<dbReference type="SMART" id="SM00382">
    <property type="entry name" value="AAA"/>
    <property type="match status" value="1"/>
</dbReference>
<dbReference type="PANTHER" id="PTHR43394:SF1">
    <property type="entry name" value="ATP-BINDING CASSETTE SUB-FAMILY B MEMBER 10, MITOCHONDRIAL"/>
    <property type="match status" value="1"/>
</dbReference>
<dbReference type="GO" id="GO:0005524">
    <property type="term" value="F:ATP binding"/>
    <property type="evidence" value="ECO:0007669"/>
    <property type="project" value="UniProtKB-KW"/>
</dbReference>
<proteinExistence type="predicted"/>
<dbReference type="Pfam" id="PF00664">
    <property type="entry name" value="ABC_membrane"/>
    <property type="match status" value="1"/>
</dbReference>
<dbReference type="Gene3D" id="3.40.50.300">
    <property type="entry name" value="P-loop containing nucleotide triphosphate hydrolases"/>
    <property type="match status" value="1"/>
</dbReference>
<comment type="subcellular location">
    <subcellularLocation>
        <location evidence="1">Cell membrane</location>
        <topology evidence="1">Multi-pass membrane protein</topology>
    </subcellularLocation>
</comment>
<dbReference type="InterPro" id="IPR027417">
    <property type="entry name" value="P-loop_NTPase"/>
</dbReference>
<accession>A0ABW4Q3C4</accession>
<keyword evidence="5 7" id="KW-1133">Transmembrane helix</keyword>
<dbReference type="InterPro" id="IPR036640">
    <property type="entry name" value="ABC1_TM_sf"/>
</dbReference>
<dbReference type="InterPro" id="IPR011527">
    <property type="entry name" value="ABC1_TM_dom"/>
</dbReference>
<dbReference type="Pfam" id="PF00005">
    <property type="entry name" value="ABC_tran"/>
    <property type="match status" value="1"/>
</dbReference>
<dbReference type="SUPFAM" id="SSF90123">
    <property type="entry name" value="ABC transporter transmembrane region"/>
    <property type="match status" value="1"/>
</dbReference>
<feature type="transmembrane region" description="Helical" evidence="7">
    <location>
        <begin position="66"/>
        <end position="91"/>
    </location>
</feature>
<keyword evidence="2 7" id="KW-0812">Transmembrane</keyword>
<dbReference type="PROSITE" id="PS50929">
    <property type="entry name" value="ABC_TM1F"/>
    <property type="match status" value="1"/>
</dbReference>
<dbReference type="InterPro" id="IPR039421">
    <property type="entry name" value="Type_1_exporter"/>
</dbReference>
<feature type="transmembrane region" description="Helical" evidence="7">
    <location>
        <begin position="169"/>
        <end position="188"/>
    </location>
</feature>
<protein>
    <submittedName>
        <fullName evidence="10">ABC transporter ATP-binding protein</fullName>
    </submittedName>
</protein>
<dbReference type="RefSeq" id="WP_343878067.1">
    <property type="nucleotide sequence ID" value="NZ_BAAAIJ010000009.1"/>
</dbReference>
<comment type="caution">
    <text evidence="10">The sequence shown here is derived from an EMBL/GenBank/DDBJ whole genome shotgun (WGS) entry which is preliminary data.</text>
</comment>
<reference evidence="11" key="1">
    <citation type="journal article" date="2019" name="Int. J. Syst. Evol. Microbiol.">
        <title>The Global Catalogue of Microorganisms (GCM) 10K type strain sequencing project: providing services to taxonomists for standard genome sequencing and annotation.</title>
        <authorList>
            <consortium name="The Broad Institute Genomics Platform"/>
            <consortium name="The Broad Institute Genome Sequencing Center for Infectious Disease"/>
            <person name="Wu L."/>
            <person name="Ma J."/>
        </authorList>
    </citation>
    <scope>NUCLEOTIDE SEQUENCE [LARGE SCALE GENOMIC DNA]</scope>
    <source>
        <strain evidence="11">JCM 11496</strain>
    </source>
</reference>
<dbReference type="PANTHER" id="PTHR43394">
    <property type="entry name" value="ATP-DEPENDENT PERMEASE MDL1, MITOCHONDRIAL"/>
    <property type="match status" value="1"/>
</dbReference>
<evidence type="ECO:0000256" key="2">
    <source>
        <dbReference type="ARBA" id="ARBA00022692"/>
    </source>
</evidence>
<evidence type="ECO:0000313" key="11">
    <source>
        <dbReference type="Proteomes" id="UP001597307"/>
    </source>
</evidence>
<dbReference type="PROSITE" id="PS00211">
    <property type="entry name" value="ABC_TRANSPORTER_1"/>
    <property type="match status" value="1"/>
</dbReference>
<evidence type="ECO:0000256" key="7">
    <source>
        <dbReference type="SAM" id="Phobius"/>
    </source>
</evidence>
<evidence type="ECO:0000256" key="4">
    <source>
        <dbReference type="ARBA" id="ARBA00022840"/>
    </source>
</evidence>
<feature type="transmembrane region" description="Helical" evidence="7">
    <location>
        <begin position="287"/>
        <end position="311"/>
    </location>
</feature>
<dbReference type="InterPro" id="IPR017871">
    <property type="entry name" value="ABC_transporter-like_CS"/>
</dbReference>
<dbReference type="InterPro" id="IPR003439">
    <property type="entry name" value="ABC_transporter-like_ATP-bd"/>
</dbReference>
<evidence type="ECO:0000259" key="8">
    <source>
        <dbReference type="PROSITE" id="PS50893"/>
    </source>
</evidence>
<dbReference type="PROSITE" id="PS50893">
    <property type="entry name" value="ABC_TRANSPORTER_2"/>
    <property type="match status" value="1"/>
</dbReference>
<feature type="transmembrane region" description="Helical" evidence="7">
    <location>
        <begin position="253"/>
        <end position="275"/>
    </location>
</feature>
<dbReference type="PRINTS" id="PR00173">
    <property type="entry name" value="EDTRNSPORT"/>
</dbReference>
<dbReference type="Gene3D" id="1.20.1560.10">
    <property type="entry name" value="ABC transporter type 1, transmembrane domain"/>
    <property type="match status" value="1"/>
</dbReference>
<feature type="domain" description="ABC transmembrane type-1" evidence="9">
    <location>
        <begin position="35"/>
        <end position="313"/>
    </location>
</feature>